<dbReference type="InterPro" id="IPR008929">
    <property type="entry name" value="Chondroitin_lyas"/>
</dbReference>
<feature type="region of interest" description="Disordered" evidence="1">
    <location>
        <begin position="446"/>
        <end position="485"/>
    </location>
</feature>
<feature type="non-terminal residue" evidence="2">
    <location>
        <position position="1"/>
    </location>
</feature>
<evidence type="ECO:0000313" key="3">
    <source>
        <dbReference type="Proteomes" id="UP000285060"/>
    </source>
</evidence>
<dbReference type="VEuPathDB" id="FungiDB:H310_09415"/>
<accession>A0A3R6ZHL3</accession>
<protein>
    <submittedName>
        <fullName evidence="2">Uncharacterized protein</fullName>
    </submittedName>
</protein>
<gene>
    <name evidence="2" type="ORF">DYB32_010077</name>
</gene>
<keyword evidence="3" id="KW-1185">Reference proteome</keyword>
<dbReference type="VEuPathDB" id="FungiDB:H310_03903"/>
<evidence type="ECO:0000256" key="1">
    <source>
        <dbReference type="SAM" id="MobiDB-lite"/>
    </source>
</evidence>
<feature type="region of interest" description="Disordered" evidence="1">
    <location>
        <begin position="388"/>
        <end position="425"/>
    </location>
</feature>
<feature type="compositionally biased region" description="Gly residues" evidence="1">
    <location>
        <begin position="398"/>
        <end position="408"/>
    </location>
</feature>
<sequence>SITDVEVLASLRDDPVGYAMPCSNRNFWQPILNANVNIVNAVRATGLKRLNQHMPPWSDAEYLLYSQNGNRVTGESMMRMRHEFARDLLLAECFDMNGRFLAKLDNALVSYATQPTWVLAAHDSKLDVYHGKTVYVDLNAALVSSFLGNALYMLGSALSTNTAKIIRDELKRRTVQPQLDRLIGKETPFYWQNHDSNWNAVCFNGMVSAILTTVNCRSLLRSKSKQPDPETKNLVTKGHGGGSHDEGNQYLTHTPTSATLDASIDDKKAFRILIYTLEPSQYRHIGGYTRVRIAYEALVAHHKPTTKIDRIQRLSDVRATETDSNQVVKLLALVPWEFHQIDDRLSNLPDSKQTVAKTKIALDAEWKAAVRNGSIKTPRGQAKEDHALFAAGDRGAKGSSGRGSGRGRGASRSGQAERSDRSSAKGTYHYCGEERYWQSECRKKACENGGQTPEGIGESDDETKNDDGQPTQDAAEDNGPIFLGEPCEALPLRTDPDWHPTVPSVRLLFINNS</sequence>
<comment type="caution">
    <text evidence="2">The sequence shown here is derived from an EMBL/GenBank/DDBJ whole genome shotgun (WGS) entry which is preliminary data.</text>
</comment>
<dbReference type="Proteomes" id="UP000285060">
    <property type="component" value="Unassembled WGS sequence"/>
</dbReference>
<reference evidence="2 3" key="1">
    <citation type="submission" date="2018-08" db="EMBL/GenBank/DDBJ databases">
        <title>Aphanomyces genome sequencing and annotation.</title>
        <authorList>
            <person name="Minardi D."/>
            <person name="Oidtmann B."/>
            <person name="Van Der Giezen M."/>
            <person name="Studholme D.J."/>
        </authorList>
    </citation>
    <scope>NUCLEOTIDE SEQUENCE [LARGE SCALE GENOMIC DNA]</scope>
    <source>
        <strain evidence="2 3">NJM0002</strain>
    </source>
</reference>
<name>A0A3R6ZHL3_9STRA</name>
<evidence type="ECO:0000313" key="2">
    <source>
        <dbReference type="EMBL" id="RHY20242.1"/>
    </source>
</evidence>
<dbReference type="EMBL" id="QUSY01002702">
    <property type="protein sequence ID" value="RHY20242.1"/>
    <property type="molecule type" value="Genomic_DNA"/>
</dbReference>
<dbReference type="Gene3D" id="1.50.10.100">
    <property type="entry name" value="Chondroitin AC/alginate lyase"/>
    <property type="match status" value="1"/>
</dbReference>
<proteinExistence type="predicted"/>
<organism evidence="2 3">
    <name type="scientific">Aphanomyces invadans</name>
    <dbReference type="NCBI Taxonomy" id="157072"/>
    <lineage>
        <taxon>Eukaryota</taxon>
        <taxon>Sar</taxon>
        <taxon>Stramenopiles</taxon>
        <taxon>Oomycota</taxon>
        <taxon>Saprolegniomycetes</taxon>
        <taxon>Saprolegniales</taxon>
        <taxon>Verrucalvaceae</taxon>
        <taxon>Aphanomyces</taxon>
    </lineage>
</organism>
<feature type="region of interest" description="Disordered" evidence="1">
    <location>
        <begin position="222"/>
        <end position="253"/>
    </location>
</feature>
<dbReference type="AlphaFoldDB" id="A0A3R6ZHL3"/>